<dbReference type="RefSeq" id="WP_111320700.1">
    <property type="nucleotide sequence ID" value="NZ_QKZT01000013.1"/>
</dbReference>
<organism evidence="2 3">
    <name type="scientific">Algoriphagus chordae</name>
    <dbReference type="NCBI Taxonomy" id="237019"/>
    <lineage>
        <taxon>Bacteria</taxon>
        <taxon>Pseudomonadati</taxon>
        <taxon>Bacteroidota</taxon>
        <taxon>Cytophagia</taxon>
        <taxon>Cytophagales</taxon>
        <taxon>Cyclobacteriaceae</taxon>
        <taxon>Algoriphagus</taxon>
    </lineage>
</organism>
<dbReference type="Pfam" id="PF05488">
    <property type="entry name" value="PAAR_motif"/>
    <property type="match status" value="1"/>
</dbReference>
<accession>A0A2W7RGM0</accession>
<dbReference type="EMBL" id="QKZT01000013">
    <property type="protein sequence ID" value="PZX49875.1"/>
    <property type="molecule type" value="Genomic_DNA"/>
</dbReference>
<dbReference type="CDD" id="cd14739">
    <property type="entry name" value="PAAR_3"/>
    <property type="match status" value="1"/>
</dbReference>
<feature type="region of interest" description="Disordered" evidence="1">
    <location>
        <begin position="1"/>
        <end position="20"/>
    </location>
</feature>
<reference evidence="2 3" key="1">
    <citation type="submission" date="2018-06" db="EMBL/GenBank/DDBJ databases">
        <title>Genomic Encyclopedia of Archaeal and Bacterial Type Strains, Phase II (KMG-II): from individual species to whole genera.</title>
        <authorList>
            <person name="Goeker M."/>
        </authorList>
    </citation>
    <scope>NUCLEOTIDE SEQUENCE [LARGE SCALE GENOMIC DNA]</scope>
    <source>
        <strain evidence="2 3">DSM 19830</strain>
    </source>
</reference>
<dbReference type="InterPro" id="IPR008727">
    <property type="entry name" value="PAAR_motif"/>
</dbReference>
<proteinExistence type="predicted"/>
<evidence type="ECO:0000256" key="1">
    <source>
        <dbReference type="SAM" id="MobiDB-lite"/>
    </source>
</evidence>
<evidence type="ECO:0000313" key="3">
    <source>
        <dbReference type="Proteomes" id="UP000248882"/>
    </source>
</evidence>
<dbReference type="Gene3D" id="2.60.200.60">
    <property type="match status" value="1"/>
</dbReference>
<dbReference type="Proteomes" id="UP000248882">
    <property type="component" value="Unassembled WGS sequence"/>
</dbReference>
<dbReference type="OrthoDB" id="9807902at2"/>
<sequence>MPAAARLTDTTTHGGTIIGPGEPTVLIGGMPAAVLGDNHVCSLPPNTHQPTVSPFIAGSGTVLIGGKPALRVGDACVCGASAAVGEPTVIIG</sequence>
<feature type="compositionally biased region" description="Low complexity" evidence="1">
    <location>
        <begin position="8"/>
        <end position="20"/>
    </location>
</feature>
<evidence type="ECO:0000313" key="2">
    <source>
        <dbReference type="EMBL" id="PZX49875.1"/>
    </source>
</evidence>
<comment type="caution">
    <text evidence="2">The sequence shown here is derived from an EMBL/GenBank/DDBJ whole genome shotgun (WGS) entry which is preliminary data.</text>
</comment>
<gene>
    <name evidence="2" type="ORF">LV85_02938</name>
</gene>
<protein>
    <submittedName>
        <fullName evidence="2">Putative Zn-binding protein involved in type VI secretion</fullName>
    </submittedName>
</protein>
<name>A0A2W7RGM0_9BACT</name>
<keyword evidence="3" id="KW-1185">Reference proteome</keyword>
<dbReference type="AlphaFoldDB" id="A0A2W7RGM0"/>